<dbReference type="InterPro" id="IPR054065">
    <property type="entry name" value="Gp6_C-III"/>
</dbReference>
<proteinExistence type="predicted"/>
<evidence type="ECO:0000259" key="1">
    <source>
        <dbReference type="Pfam" id="PF21871"/>
    </source>
</evidence>
<reference evidence="2" key="1">
    <citation type="journal article" date="2021" name="Proc. Natl. Acad. Sci. U.S.A.">
        <title>A Catalog of Tens of Thousands of Viruses from Human Metagenomes Reveals Hidden Associations with Chronic Diseases.</title>
        <authorList>
            <person name="Tisza M.J."/>
            <person name="Buck C.B."/>
        </authorList>
    </citation>
    <scope>NUCLEOTIDE SEQUENCE</scope>
    <source>
        <strain evidence="2">CtCo31</strain>
    </source>
</reference>
<dbReference type="EMBL" id="BK016109">
    <property type="protein sequence ID" value="DAF95442.1"/>
    <property type="molecule type" value="Genomic_DNA"/>
</dbReference>
<accession>A0A8S5UM06</accession>
<sequence>MSPNYIHIKHNIKVSYKLGKMPESEEWLKGQVMKSIDRYYTENVESFGKSFHTSKLMKYIDDTHYSILG</sequence>
<organism evidence="2">
    <name type="scientific">Myoviridae sp. ctCo31</name>
    <dbReference type="NCBI Taxonomy" id="2825053"/>
    <lineage>
        <taxon>Viruses</taxon>
        <taxon>Duplodnaviria</taxon>
        <taxon>Heunggongvirae</taxon>
        <taxon>Uroviricota</taxon>
        <taxon>Caudoviricetes</taxon>
    </lineage>
</organism>
<name>A0A8S5UM06_9CAUD</name>
<evidence type="ECO:0000313" key="2">
    <source>
        <dbReference type="EMBL" id="DAF95442.1"/>
    </source>
</evidence>
<dbReference type="Pfam" id="PF21871">
    <property type="entry name" value="Gp6_C-III"/>
    <property type="match status" value="1"/>
</dbReference>
<feature type="domain" description="Baseplate wedge protein gp6 C-terminal" evidence="1">
    <location>
        <begin position="4"/>
        <end position="69"/>
    </location>
</feature>
<protein>
    <submittedName>
        <fullName evidence="2">Baseplate wedge subunit</fullName>
    </submittedName>
</protein>